<dbReference type="EMBL" id="CFOH01000129">
    <property type="protein sequence ID" value="CFE48492.1"/>
    <property type="molecule type" value="Genomic_DNA"/>
</dbReference>
<protein>
    <submittedName>
        <fullName evidence="2">Uncharacterized protein</fullName>
    </submittedName>
</protein>
<evidence type="ECO:0000313" key="2">
    <source>
        <dbReference type="EMBL" id="CFE48492.1"/>
    </source>
</evidence>
<gene>
    <name evidence="2" type="ORF">ERS007688_01102</name>
    <name evidence="3" type="ORF">ERS027646_03242</name>
</gene>
<dbReference type="Proteomes" id="UP000048948">
    <property type="component" value="Unassembled WGS sequence"/>
</dbReference>
<evidence type="ECO:0000313" key="3">
    <source>
        <dbReference type="EMBL" id="CKT26100.1"/>
    </source>
</evidence>
<evidence type="ECO:0000313" key="5">
    <source>
        <dbReference type="Proteomes" id="UP000048948"/>
    </source>
</evidence>
<evidence type="ECO:0000313" key="4">
    <source>
        <dbReference type="Proteomes" id="UP000046947"/>
    </source>
</evidence>
<reference evidence="4 5" key="1">
    <citation type="submission" date="2015-03" db="EMBL/GenBank/DDBJ databases">
        <authorList>
            <consortium name="Pathogen Informatics"/>
        </authorList>
    </citation>
    <scope>NUCLEOTIDE SEQUENCE [LARGE SCALE GENOMIC DNA]</scope>
    <source>
        <strain evidence="3 5">Bir 172</strain>
        <strain evidence="2 4">H09601792</strain>
    </source>
</reference>
<sequence length="314" mass="34987">MEHATQRSREFQTPLGQRLIFHRSQPVSGVDHCAHDRPVLVGARRVGVGMRDRRFDRAHFSERCHHRRKRGQLDVDDGPSDVVERFDDIGQHRRGVLVKRRRLRPVHPDTRNPCQGEVGGIVRNGLRRARGIVDIGSRYDTEQYRRIVSATGDRPDVVVACRKFDDAVTADPAPRRFDPGDAAHARRKANRPPGVRPDRAEAQSRRGGHAAAARGHARPRCRVPGIDRGRQTGVIAEIGPLRHGQLADDHRAGRAQPRDNRRVVCRAKVTKDGGAGRGRGVDRVAEILHADRYAVQDTLVVAARDVGVGGTCRR</sequence>
<feature type="region of interest" description="Disordered" evidence="1">
    <location>
        <begin position="170"/>
        <end position="226"/>
    </location>
</feature>
<accession>A0A654TKK5</accession>
<dbReference type="Proteomes" id="UP000046947">
    <property type="component" value="Unassembled WGS sequence"/>
</dbReference>
<feature type="compositionally biased region" description="Basic and acidic residues" evidence="1">
    <location>
        <begin position="173"/>
        <end position="184"/>
    </location>
</feature>
<evidence type="ECO:0000256" key="1">
    <source>
        <dbReference type="SAM" id="MobiDB-lite"/>
    </source>
</evidence>
<proteinExistence type="predicted"/>
<name>A0A654TKK5_MYCTX</name>
<dbReference type="AlphaFoldDB" id="A0A654TKK5"/>
<dbReference type="EMBL" id="CNGE01000727">
    <property type="protein sequence ID" value="CKT26100.1"/>
    <property type="molecule type" value="Genomic_DNA"/>
</dbReference>
<organism evidence="2 4">
    <name type="scientific">Mycobacterium tuberculosis</name>
    <dbReference type="NCBI Taxonomy" id="1773"/>
    <lineage>
        <taxon>Bacteria</taxon>
        <taxon>Bacillati</taxon>
        <taxon>Actinomycetota</taxon>
        <taxon>Actinomycetes</taxon>
        <taxon>Mycobacteriales</taxon>
        <taxon>Mycobacteriaceae</taxon>
        <taxon>Mycobacterium</taxon>
        <taxon>Mycobacterium tuberculosis complex</taxon>
    </lineage>
</organism>